<dbReference type="EMBL" id="BIFR01000001">
    <property type="protein sequence ID" value="GCE11598.1"/>
    <property type="molecule type" value="Genomic_DNA"/>
</dbReference>
<protein>
    <submittedName>
        <fullName evidence="2">Uncharacterized protein</fullName>
    </submittedName>
</protein>
<keyword evidence="3" id="KW-1185">Reference proteome</keyword>
<evidence type="ECO:0000313" key="2">
    <source>
        <dbReference type="EMBL" id="GCE11598.1"/>
    </source>
</evidence>
<gene>
    <name evidence="2" type="ORF">KTT_14570</name>
</gene>
<feature type="transmembrane region" description="Helical" evidence="1">
    <location>
        <begin position="7"/>
        <end position="28"/>
    </location>
</feature>
<reference evidence="3" key="1">
    <citation type="submission" date="2018-12" db="EMBL/GenBank/DDBJ databases">
        <title>Tengunoibacter tsumagoiensis gen. nov., sp. nov., Dictyobacter kobayashii sp. nov., D. alpinus sp. nov., and D. joshuensis sp. nov. and description of Dictyobacteraceae fam. nov. within the order Ktedonobacterales isolated from Tengu-no-mugimeshi.</title>
        <authorList>
            <person name="Wang C.M."/>
            <person name="Zheng Y."/>
            <person name="Sakai Y."/>
            <person name="Toyoda A."/>
            <person name="Minakuchi Y."/>
            <person name="Abe K."/>
            <person name="Yokota A."/>
            <person name="Yabe S."/>
        </authorList>
    </citation>
    <scope>NUCLEOTIDE SEQUENCE [LARGE SCALE GENOMIC DNA]</scope>
    <source>
        <strain evidence="3">Uno3</strain>
    </source>
</reference>
<keyword evidence="1" id="KW-0472">Membrane</keyword>
<dbReference type="AlphaFoldDB" id="A0A401ZXL3"/>
<proteinExistence type="predicted"/>
<keyword evidence="1" id="KW-0812">Transmembrane</keyword>
<accession>A0A401ZXL3</accession>
<keyword evidence="1" id="KW-1133">Transmembrane helix</keyword>
<evidence type="ECO:0000256" key="1">
    <source>
        <dbReference type="SAM" id="Phobius"/>
    </source>
</evidence>
<comment type="caution">
    <text evidence="2">The sequence shown here is derived from an EMBL/GenBank/DDBJ whole genome shotgun (WGS) entry which is preliminary data.</text>
</comment>
<feature type="transmembrane region" description="Helical" evidence="1">
    <location>
        <begin position="48"/>
        <end position="79"/>
    </location>
</feature>
<sequence>MSNKNDTALIAEIVLSLVGIFGVGWLMAGETTVGVLLLLGSFLLYWPLVILALIFTLGLGIFCLVPMAVGAIILNALLLNGVLNRKAMRFLILHGPPPSQ</sequence>
<organism evidence="2 3">
    <name type="scientific">Tengunoibacter tsumagoiensis</name>
    <dbReference type="NCBI Taxonomy" id="2014871"/>
    <lineage>
        <taxon>Bacteria</taxon>
        <taxon>Bacillati</taxon>
        <taxon>Chloroflexota</taxon>
        <taxon>Ktedonobacteria</taxon>
        <taxon>Ktedonobacterales</taxon>
        <taxon>Dictyobacteraceae</taxon>
        <taxon>Tengunoibacter</taxon>
    </lineage>
</organism>
<evidence type="ECO:0000313" key="3">
    <source>
        <dbReference type="Proteomes" id="UP000287352"/>
    </source>
</evidence>
<dbReference type="Proteomes" id="UP000287352">
    <property type="component" value="Unassembled WGS sequence"/>
</dbReference>
<name>A0A401ZXL3_9CHLR</name>